<feature type="compositionally biased region" description="Basic and acidic residues" evidence="1">
    <location>
        <begin position="1"/>
        <end position="21"/>
    </location>
</feature>
<keyword evidence="3" id="KW-1185">Reference proteome</keyword>
<comment type="caution">
    <text evidence="2">The sequence shown here is derived from an EMBL/GenBank/DDBJ whole genome shotgun (WGS) entry which is preliminary data.</text>
</comment>
<dbReference type="EMBL" id="CALNXI010000015">
    <property type="protein sequence ID" value="CAH3014874.1"/>
    <property type="molecule type" value="Genomic_DNA"/>
</dbReference>
<evidence type="ECO:0000313" key="2">
    <source>
        <dbReference type="EMBL" id="CAH3014874.1"/>
    </source>
</evidence>
<name>A0ABN8LHI3_9CNID</name>
<reference evidence="2 3" key="1">
    <citation type="submission" date="2022-05" db="EMBL/GenBank/DDBJ databases">
        <authorList>
            <consortium name="Genoscope - CEA"/>
            <person name="William W."/>
        </authorList>
    </citation>
    <scope>NUCLEOTIDE SEQUENCE [LARGE SCALE GENOMIC DNA]</scope>
</reference>
<organism evidence="2 3">
    <name type="scientific">Porites evermanni</name>
    <dbReference type="NCBI Taxonomy" id="104178"/>
    <lineage>
        <taxon>Eukaryota</taxon>
        <taxon>Metazoa</taxon>
        <taxon>Cnidaria</taxon>
        <taxon>Anthozoa</taxon>
        <taxon>Hexacorallia</taxon>
        <taxon>Scleractinia</taxon>
        <taxon>Fungiina</taxon>
        <taxon>Poritidae</taxon>
        <taxon>Porites</taxon>
    </lineage>
</organism>
<sequence length="159" mass="18506">MSGKPDEKSEMMIEDKQEIKGKKSSVFKESNRVPHSCCHRIRGSNHRDSAESSFLQKERLHCQNDDGEEKQQAQVSCEQTLSSFCEYSEEAKRIGLHDILLRAKKGYYEYNPFLLTSDPDATRDEIKEKYIAYNQTPEHISDRRCAEASERGQRSRSRR</sequence>
<dbReference type="Proteomes" id="UP001159427">
    <property type="component" value="Unassembled WGS sequence"/>
</dbReference>
<proteinExistence type="predicted"/>
<evidence type="ECO:0000256" key="1">
    <source>
        <dbReference type="SAM" id="MobiDB-lite"/>
    </source>
</evidence>
<accession>A0ABN8LHI3</accession>
<protein>
    <submittedName>
        <fullName evidence="2">Uncharacterized protein</fullName>
    </submittedName>
</protein>
<evidence type="ECO:0000313" key="3">
    <source>
        <dbReference type="Proteomes" id="UP001159427"/>
    </source>
</evidence>
<feature type="region of interest" description="Disordered" evidence="1">
    <location>
        <begin position="1"/>
        <end position="31"/>
    </location>
</feature>
<gene>
    <name evidence="2" type="ORF">PEVE_00007476</name>
</gene>